<feature type="domain" description="Flavin reductase like" evidence="2">
    <location>
        <begin position="14"/>
        <end position="158"/>
    </location>
</feature>
<sequence length="179" mass="19260">MYRDVTAERFRHALSQFASGVTVITTGTVGTSTAAGCTVSAFSSLSLDPPLVLACIARGKYMHKQLAEAEHFAVNVLSDHQRDVAMTFARASEDRFAGVPVRAGHDGVPLLQGAVAHLECTRYAVHDGGDHDIVVGRVEQVEVTRGEPLVYAGGHFLDLGLESRQGADVPYEWLLSAPW</sequence>
<dbReference type="InterPro" id="IPR002563">
    <property type="entry name" value="Flavin_Rdtase-like_dom"/>
</dbReference>
<evidence type="ECO:0000259" key="2">
    <source>
        <dbReference type="SMART" id="SM00903"/>
    </source>
</evidence>
<name>A0A1I2JL56_9ACTN</name>
<evidence type="ECO:0000313" key="4">
    <source>
        <dbReference type="Proteomes" id="UP000198589"/>
    </source>
</evidence>
<dbReference type="PANTHER" id="PTHR30466:SF1">
    <property type="entry name" value="FMN REDUCTASE (NADH) RUTF"/>
    <property type="match status" value="1"/>
</dbReference>
<dbReference type="GO" id="GO:0042602">
    <property type="term" value="F:riboflavin reductase (NADPH) activity"/>
    <property type="evidence" value="ECO:0007669"/>
    <property type="project" value="TreeGrafter"/>
</dbReference>
<dbReference type="EMBL" id="FOND01000016">
    <property type="protein sequence ID" value="SFF54613.1"/>
    <property type="molecule type" value="Genomic_DNA"/>
</dbReference>
<dbReference type="Pfam" id="PF01613">
    <property type="entry name" value="Flavin_Reduct"/>
    <property type="match status" value="1"/>
</dbReference>
<dbReference type="InterPro" id="IPR050268">
    <property type="entry name" value="NADH-dep_flavin_reductase"/>
</dbReference>
<dbReference type="Proteomes" id="UP000198589">
    <property type="component" value="Unassembled WGS sequence"/>
</dbReference>
<dbReference type="RefSeq" id="WP_092202066.1">
    <property type="nucleotide sequence ID" value="NZ_FOND01000016.1"/>
</dbReference>
<protein>
    <submittedName>
        <fullName evidence="3">NADH-FMN oxidoreductase RutF, flavin reductase (DIM6/NTAB) family</fullName>
    </submittedName>
</protein>
<dbReference type="Gene3D" id="2.30.110.10">
    <property type="entry name" value="Electron Transport, Fmn-binding Protein, Chain A"/>
    <property type="match status" value="1"/>
</dbReference>
<proteinExistence type="predicted"/>
<dbReference type="GO" id="GO:0010181">
    <property type="term" value="F:FMN binding"/>
    <property type="evidence" value="ECO:0007669"/>
    <property type="project" value="InterPro"/>
</dbReference>
<keyword evidence="4" id="KW-1185">Reference proteome</keyword>
<keyword evidence="1" id="KW-0560">Oxidoreductase</keyword>
<accession>A0A1I2JL56</accession>
<dbReference type="SUPFAM" id="SSF50475">
    <property type="entry name" value="FMN-binding split barrel"/>
    <property type="match status" value="1"/>
</dbReference>
<gene>
    <name evidence="3" type="ORF">SAMN05216574_11695</name>
</gene>
<dbReference type="SMART" id="SM00903">
    <property type="entry name" value="Flavin_Reduct"/>
    <property type="match status" value="1"/>
</dbReference>
<dbReference type="STRING" id="1798228.SAMN05216574_11695"/>
<evidence type="ECO:0000313" key="3">
    <source>
        <dbReference type="EMBL" id="SFF54613.1"/>
    </source>
</evidence>
<dbReference type="InterPro" id="IPR012349">
    <property type="entry name" value="Split_barrel_FMN-bd"/>
</dbReference>
<dbReference type="AlphaFoldDB" id="A0A1I2JL56"/>
<dbReference type="PANTHER" id="PTHR30466">
    <property type="entry name" value="FLAVIN REDUCTASE"/>
    <property type="match status" value="1"/>
</dbReference>
<reference evidence="4" key="1">
    <citation type="submission" date="2016-10" db="EMBL/GenBank/DDBJ databases">
        <authorList>
            <person name="Varghese N."/>
            <person name="Submissions S."/>
        </authorList>
    </citation>
    <scope>NUCLEOTIDE SEQUENCE [LARGE SCALE GENOMIC DNA]</scope>
    <source>
        <strain evidence="4">DSM 46838</strain>
    </source>
</reference>
<evidence type="ECO:0000256" key="1">
    <source>
        <dbReference type="ARBA" id="ARBA00023002"/>
    </source>
</evidence>
<organism evidence="3 4">
    <name type="scientific">Blastococcus tunisiensis</name>
    <dbReference type="NCBI Taxonomy" id="1798228"/>
    <lineage>
        <taxon>Bacteria</taxon>
        <taxon>Bacillati</taxon>
        <taxon>Actinomycetota</taxon>
        <taxon>Actinomycetes</taxon>
        <taxon>Geodermatophilales</taxon>
        <taxon>Geodermatophilaceae</taxon>
        <taxon>Blastococcus</taxon>
    </lineage>
</organism>
<dbReference type="OrthoDB" id="9792858at2"/>